<dbReference type="SUPFAM" id="SSF53335">
    <property type="entry name" value="S-adenosyl-L-methionine-dependent methyltransferases"/>
    <property type="match status" value="1"/>
</dbReference>
<name>A0AAQ3S9N1_VIGMU</name>
<proteinExistence type="predicted"/>
<feature type="domain" description="O-methyltransferase C-terminal" evidence="4">
    <location>
        <begin position="4"/>
        <end position="104"/>
    </location>
</feature>
<keyword evidence="1" id="KW-0489">Methyltransferase</keyword>
<dbReference type="Pfam" id="PF00891">
    <property type="entry name" value="Methyltransf_2"/>
    <property type="match status" value="1"/>
</dbReference>
<dbReference type="EMBL" id="CP144699">
    <property type="protein sequence ID" value="WVZ20866.1"/>
    <property type="molecule type" value="Genomic_DNA"/>
</dbReference>
<protein>
    <recommendedName>
        <fullName evidence="4">O-methyltransferase C-terminal domain-containing protein</fullName>
    </recommendedName>
</protein>
<dbReference type="GO" id="GO:0032259">
    <property type="term" value="P:methylation"/>
    <property type="evidence" value="ECO:0007669"/>
    <property type="project" value="UniProtKB-KW"/>
</dbReference>
<dbReference type="AlphaFoldDB" id="A0AAQ3S9N1"/>
<dbReference type="GO" id="GO:0008171">
    <property type="term" value="F:O-methyltransferase activity"/>
    <property type="evidence" value="ECO:0007669"/>
    <property type="project" value="InterPro"/>
</dbReference>
<dbReference type="InterPro" id="IPR001077">
    <property type="entry name" value="COMT_C"/>
</dbReference>
<keyword evidence="2" id="KW-0808">Transferase</keyword>
<evidence type="ECO:0000256" key="2">
    <source>
        <dbReference type="ARBA" id="ARBA00022679"/>
    </source>
</evidence>
<accession>A0AAQ3S9N1</accession>
<organism evidence="5 6">
    <name type="scientific">Vigna mungo</name>
    <name type="common">Black gram</name>
    <name type="synonym">Phaseolus mungo</name>
    <dbReference type="NCBI Taxonomy" id="3915"/>
    <lineage>
        <taxon>Eukaryota</taxon>
        <taxon>Viridiplantae</taxon>
        <taxon>Streptophyta</taxon>
        <taxon>Embryophyta</taxon>
        <taxon>Tracheophyta</taxon>
        <taxon>Spermatophyta</taxon>
        <taxon>Magnoliopsida</taxon>
        <taxon>eudicotyledons</taxon>
        <taxon>Gunneridae</taxon>
        <taxon>Pentapetalae</taxon>
        <taxon>rosids</taxon>
        <taxon>fabids</taxon>
        <taxon>Fabales</taxon>
        <taxon>Fabaceae</taxon>
        <taxon>Papilionoideae</taxon>
        <taxon>50 kb inversion clade</taxon>
        <taxon>NPAAA clade</taxon>
        <taxon>indigoferoid/millettioid clade</taxon>
        <taxon>Phaseoleae</taxon>
        <taxon>Vigna</taxon>
    </lineage>
</organism>
<evidence type="ECO:0000313" key="6">
    <source>
        <dbReference type="Proteomes" id="UP001374535"/>
    </source>
</evidence>
<keyword evidence="3" id="KW-0949">S-adenosyl-L-methionine</keyword>
<evidence type="ECO:0000313" key="5">
    <source>
        <dbReference type="EMBL" id="WVZ20866.1"/>
    </source>
</evidence>
<gene>
    <name evidence="5" type="ORF">V8G54_008188</name>
</gene>
<dbReference type="InterPro" id="IPR029063">
    <property type="entry name" value="SAM-dependent_MTases_sf"/>
</dbReference>
<sequence length="133" mass="15074">MGSELKDAIREGGIPFNRVYGTHAFEYPRLDSRFNRVFNTAMINHTTLVMKRVLETYKGFEGIKRLVDVGGGLGVNINMITSKYPHIHGINFDLPHVIQDAPSYPGIILKKEIVLFLLLNTVVIRSNLSFTRQ</sequence>
<dbReference type="Proteomes" id="UP001374535">
    <property type="component" value="Chromosome 2"/>
</dbReference>
<evidence type="ECO:0000256" key="3">
    <source>
        <dbReference type="ARBA" id="ARBA00022691"/>
    </source>
</evidence>
<keyword evidence="6" id="KW-1185">Reference proteome</keyword>
<evidence type="ECO:0000256" key="1">
    <source>
        <dbReference type="ARBA" id="ARBA00022603"/>
    </source>
</evidence>
<evidence type="ECO:0000259" key="4">
    <source>
        <dbReference type="Pfam" id="PF00891"/>
    </source>
</evidence>
<dbReference type="PROSITE" id="PS51683">
    <property type="entry name" value="SAM_OMT_II"/>
    <property type="match status" value="1"/>
</dbReference>
<dbReference type="PANTHER" id="PTHR11746">
    <property type="entry name" value="O-METHYLTRANSFERASE"/>
    <property type="match status" value="1"/>
</dbReference>
<reference evidence="5 6" key="1">
    <citation type="journal article" date="2023" name="Life. Sci Alliance">
        <title>Evolutionary insights into 3D genome organization and epigenetic landscape of Vigna mungo.</title>
        <authorList>
            <person name="Junaid A."/>
            <person name="Singh B."/>
            <person name="Bhatia S."/>
        </authorList>
    </citation>
    <scope>NUCLEOTIDE SEQUENCE [LARGE SCALE GENOMIC DNA]</scope>
    <source>
        <strain evidence="5">Urdbean</strain>
    </source>
</reference>
<dbReference type="InterPro" id="IPR016461">
    <property type="entry name" value="COMT-like"/>
</dbReference>
<dbReference type="Gene3D" id="3.40.50.150">
    <property type="entry name" value="Vaccinia Virus protein VP39"/>
    <property type="match status" value="1"/>
</dbReference>